<protein>
    <recommendedName>
        <fullName evidence="8">Nickel/cobalt efflux system</fullName>
    </recommendedName>
</protein>
<dbReference type="Pfam" id="PF03824">
    <property type="entry name" value="NicO"/>
    <property type="match status" value="1"/>
</dbReference>
<name>A0A1H9G5H1_9ACTN</name>
<dbReference type="InterPro" id="IPR011541">
    <property type="entry name" value="Ni/Co_transpt_high_affinity"/>
</dbReference>
<keyword evidence="3 8" id="KW-0813">Transport</keyword>
<comment type="similarity">
    <text evidence="2 8">Belongs to the NiCoT transporter (TC 2.A.52) family.</text>
</comment>
<dbReference type="GO" id="GO:0015099">
    <property type="term" value="F:nickel cation transmembrane transporter activity"/>
    <property type="evidence" value="ECO:0007669"/>
    <property type="project" value="UniProtKB-UniRule"/>
</dbReference>
<feature type="transmembrane region" description="Helical" evidence="8">
    <location>
        <begin position="31"/>
        <end position="54"/>
    </location>
</feature>
<dbReference type="RefSeq" id="WP_091179405.1">
    <property type="nucleotide sequence ID" value="NZ_FOFA01000003.1"/>
</dbReference>
<feature type="transmembrane region" description="Helical" evidence="8">
    <location>
        <begin position="226"/>
        <end position="253"/>
    </location>
</feature>
<sequence>MRPSAAPAAPLAGGRLRGLVRRLEPADRRSLVGMALVIVVLHVVGLAVLFGLVVPAHHPLGGSTPVFGAGVGLLAYTFGLRHAFDADHIAAVDNTTRKLLADRVAGGGGRRPLSVGFWFSLGHSTVVFALALAIAGGVKALAGQVADDASTLHRLTGVIGASVSGVFLWVLGIANLVVLVGIVRVFRRMRHGDFDEAELEAQLDRRGFMNRLLGGLTRAVRRPWHIYPVGVLFGLGFDTATEVGLLVLAGGAAAFDLPFYAILVLPVLFAAGMCLMDTVDGVMMTGAYGWAFRRPVRKVYYNLTITAISVAVALGIGTIELAGVLAEQTGAVRGPLAALGAIPLDGAGYAIVGLFGLAWLAALLVWRLGRIEERWSARLPDGGAS</sequence>
<keyword evidence="5 8" id="KW-0812">Transmembrane</keyword>
<evidence type="ECO:0000256" key="6">
    <source>
        <dbReference type="ARBA" id="ARBA00022989"/>
    </source>
</evidence>
<proteinExistence type="inferred from homology"/>
<dbReference type="AlphaFoldDB" id="A0A1H9G5H1"/>
<dbReference type="PANTHER" id="PTHR31611">
    <property type="entry name" value="HIGH-AFFINITY NICKEL TRANSPORT PROTEIN NIC1"/>
    <property type="match status" value="1"/>
</dbReference>
<evidence type="ECO:0000256" key="1">
    <source>
        <dbReference type="ARBA" id="ARBA00004127"/>
    </source>
</evidence>
<evidence type="ECO:0000256" key="8">
    <source>
        <dbReference type="RuleBase" id="RU362101"/>
    </source>
</evidence>
<dbReference type="GO" id="GO:0005886">
    <property type="term" value="C:plasma membrane"/>
    <property type="evidence" value="ECO:0007669"/>
    <property type="project" value="UniProtKB-SubCell"/>
</dbReference>
<feature type="transmembrane region" description="Helical" evidence="8">
    <location>
        <begin position="300"/>
        <end position="326"/>
    </location>
</feature>
<evidence type="ECO:0000256" key="5">
    <source>
        <dbReference type="ARBA" id="ARBA00022692"/>
    </source>
</evidence>
<dbReference type="EMBL" id="FOFA01000003">
    <property type="protein sequence ID" value="SEQ45322.1"/>
    <property type="molecule type" value="Genomic_DNA"/>
</dbReference>
<dbReference type="STRING" id="1036181.SAMN05421756_103502"/>
<feature type="transmembrane region" description="Helical" evidence="8">
    <location>
        <begin position="346"/>
        <end position="366"/>
    </location>
</feature>
<dbReference type="InterPro" id="IPR004688">
    <property type="entry name" value="Ni/Co_transpt"/>
</dbReference>
<keyword evidence="6 8" id="KW-1133">Transmembrane helix</keyword>
<evidence type="ECO:0000256" key="7">
    <source>
        <dbReference type="ARBA" id="ARBA00023136"/>
    </source>
</evidence>
<organism evidence="9 10">
    <name type="scientific">Microlunatus flavus</name>
    <dbReference type="NCBI Taxonomy" id="1036181"/>
    <lineage>
        <taxon>Bacteria</taxon>
        <taxon>Bacillati</taxon>
        <taxon>Actinomycetota</taxon>
        <taxon>Actinomycetes</taxon>
        <taxon>Propionibacteriales</taxon>
        <taxon>Propionibacteriaceae</taxon>
        <taxon>Microlunatus</taxon>
    </lineage>
</organism>
<dbReference type="Proteomes" id="UP000198504">
    <property type="component" value="Unassembled WGS sequence"/>
</dbReference>
<dbReference type="GO" id="GO:0012505">
    <property type="term" value="C:endomembrane system"/>
    <property type="evidence" value="ECO:0007669"/>
    <property type="project" value="UniProtKB-SubCell"/>
</dbReference>
<dbReference type="PANTHER" id="PTHR31611:SF0">
    <property type="entry name" value="HIGH-AFFINITY NICKEL TRANSPORT PROTEIN NIC1"/>
    <property type="match status" value="1"/>
</dbReference>
<evidence type="ECO:0000313" key="9">
    <source>
        <dbReference type="EMBL" id="SEQ45322.1"/>
    </source>
</evidence>
<feature type="transmembrane region" description="Helical" evidence="8">
    <location>
        <begin position="60"/>
        <end position="79"/>
    </location>
</feature>
<gene>
    <name evidence="9" type="ORF">SAMN05421756_103502</name>
</gene>
<reference evidence="10" key="1">
    <citation type="submission" date="2016-10" db="EMBL/GenBank/DDBJ databases">
        <authorList>
            <person name="Varghese N."/>
            <person name="Submissions S."/>
        </authorList>
    </citation>
    <scope>NUCLEOTIDE SEQUENCE [LARGE SCALE GENOMIC DNA]</scope>
    <source>
        <strain evidence="10">CGMCC 4.6856</strain>
    </source>
</reference>
<feature type="transmembrane region" description="Helical" evidence="8">
    <location>
        <begin position="117"/>
        <end position="138"/>
    </location>
</feature>
<keyword evidence="10" id="KW-1185">Reference proteome</keyword>
<evidence type="ECO:0000256" key="3">
    <source>
        <dbReference type="ARBA" id="ARBA00022448"/>
    </source>
</evidence>
<keyword evidence="4" id="KW-0533">Nickel</keyword>
<evidence type="ECO:0000313" key="10">
    <source>
        <dbReference type="Proteomes" id="UP000198504"/>
    </source>
</evidence>
<evidence type="ECO:0000256" key="4">
    <source>
        <dbReference type="ARBA" id="ARBA00022596"/>
    </source>
</evidence>
<dbReference type="NCBIfam" id="TIGR00802">
    <property type="entry name" value="nico"/>
    <property type="match status" value="1"/>
</dbReference>
<feature type="transmembrane region" description="Helical" evidence="8">
    <location>
        <begin position="158"/>
        <end position="183"/>
    </location>
</feature>
<evidence type="ECO:0000256" key="2">
    <source>
        <dbReference type="ARBA" id="ARBA00010892"/>
    </source>
</evidence>
<feature type="transmembrane region" description="Helical" evidence="8">
    <location>
        <begin position="259"/>
        <end position="279"/>
    </location>
</feature>
<comment type="subcellular location">
    <subcellularLocation>
        <location evidence="8">Cell membrane</location>
        <topology evidence="8">Multi-pass membrane protein</topology>
    </subcellularLocation>
    <subcellularLocation>
        <location evidence="1">Endomembrane system</location>
        <topology evidence="1">Multi-pass membrane protein</topology>
    </subcellularLocation>
</comment>
<dbReference type="OrthoDB" id="9776706at2"/>
<accession>A0A1H9G5H1</accession>
<keyword evidence="7 8" id="KW-0472">Membrane</keyword>